<feature type="transmembrane region" description="Helical" evidence="5">
    <location>
        <begin position="163"/>
        <end position="189"/>
    </location>
</feature>
<feature type="transmembrane region" description="Helical" evidence="5">
    <location>
        <begin position="139"/>
        <end position="156"/>
    </location>
</feature>
<proteinExistence type="predicted"/>
<reference evidence="6" key="1">
    <citation type="submission" date="2022-05" db="EMBL/GenBank/DDBJ databases">
        <authorList>
            <person name="Oliphant S.A."/>
            <person name="Watson-Haigh N.S."/>
            <person name="Sumby K.M."/>
            <person name="Gardner J.M."/>
            <person name="Jiranek V."/>
        </authorList>
    </citation>
    <scope>NUCLEOTIDE SEQUENCE</scope>
    <source>
        <strain evidence="6">Ru20-1</strain>
    </source>
</reference>
<protein>
    <submittedName>
        <fullName evidence="6">Chloride channel protein</fullName>
    </submittedName>
</protein>
<evidence type="ECO:0000256" key="1">
    <source>
        <dbReference type="ARBA" id="ARBA00004141"/>
    </source>
</evidence>
<dbReference type="Pfam" id="PF00654">
    <property type="entry name" value="Voltage_CLC"/>
    <property type="match status" value="1"/>
</dbReference>
<keyword evidence="7" id="KW-1185">Reference proteome</keyword>
<dbReference type="InterPro" id="IPR001807">
    <property type="entry name" value="ClC"/>
</dbReference>
<feature type="transmembrane region" description="Helical" evidence="5">
    <location>
        <begin position="13"/>
        <end position="34"/>
    </location>
</feature>
<dbReference type="Proteomes" id="UP001057532">
    <property type="component" value="Chromosome"/>
</dbReference>
<evidence type="ECO:0000256" key="4">
    <source>
        <dbReference type="ARBA" id="ARBA00023136"/>
    </source>
</evidence>
<keyword evidence="2 5" id="KW-0812">Transmembrane</keyword>
<dbReference type="InterPro" id="IPR014743">
    <property type="entry name" value="Cl-channel_core"/>
</dbReference>
<evidence type="ECO:0000256" key="3">
    <source>
        <dbReference type="ARBA" id="ARBA00022989"/>
    </source>
</evidence>
<evidence type="ECO:0000313" key="7">
    <source>
        <dbReference type="Proteomes" id="UP001057532"/>
    </source>
</evidence>
<gene>
    <name evidence="6" type="ORF">M8332_04970</name>
</gene>
<feature type="transmembrane region" description="Helical" evidence="5">
    <location>
        <begin position="46"/>
        <end position="67"/>
    </location>
</feature>
<evidence type="ECO:0000313" key="6">
    <source>
        <dbReference type="EMBL" id="USS92961.1"/>
    </source>
</evidence>
<dbReference type="EMBL" id="CP097478">
    <property type="protein sequence ID" value="USS92961.1"/>
    <property type="molecule type" value="Genomic_DNA"/>
</dbReference>
<accession>A0ABY5C2F3</accession>
<evidence type="ECO:0000256" key="5">
    <source>
        <dbReference type="SAM" id="Phobius"/>
    </source>
</evidence>
<keyword evidence="3 5" id="KW-1133">Transmembrane helix</keyword>
<organism evidence="6 7">
    <name type="scientific">Fructilactobacillus ixorae</name>
    <dbReference type="NCBI Taxonomy" id="1750535"/>
    <lineage>
        <taxon>Bacteria</taxon>
        <taxon>Bacillati</taxon>
        <taxon>Bacillota</taxon>
        <taxon>Bacilli</taxon>
        <taxon>Lactobacillales</taxon>
        <taxon>Lactobacillaceae</taxon>
        <taxon>Fructilactobacillus</taxon>
    </lineage>
</organism>
<comment type="subcellular location">
    <subcellularLocation>
        <location evidence="1">Membrane</location>
        <topology evidence="1">Multi-pass membrane protein</topology>
    </subcellularLocation>
</comment>
<dbReference type="SUPFAM" id="SSF81340">
    <property type="entry name" value="Clc chloride channel"/>
    <property type="match status" value="1"/>
</dbReference>
<name>A0ABY5C2F3_9LACO</name>
<feature type="transmembrane region" description="Helical" evidence="5">
    <location>
        <begin position="79"/>
        <end position="99"/>
    </location>
</feature>
<evidence type="ECO:0000256" key="2">
    <source>
        <dbReference type="ARBA" id="ARBA00022692"/>
    </source>
</evidence>
<keyword evidence="4 5" id="KW-0472">Membrane</keyword>
<dbReference type="Gene3D" id="1.10.3080.10">
    <property type="entry name" value="Clc chloride channel"/>
    <property type="match status" value="1"/>
</dbReference>
<feature type="transmembrane region" description="Helical" evidence="5">
    <location>
        <begin position="111"/>
        <end position="133"/>
    </location>
</feature>
<sequence length="197" mass="21377">MIGIHTPSLNWKWQGNLVVIPALVVGWAFGWLFVKSGKWSEKVIGNFNYPVIEGFLGGVLLAVGTLISKDVLFSGEFNIQSFASHVTQAPIYSLIAIALAKTITTNLGFSLGWRGGTIFPAIFTSLAVGGIVAQLVGPMPHLTVTLIMAVALTIIIGQPIVSIVCLTLVCPVQFLPFVIVTTYLTHWVVNRWTFLRP</sequence>